<keyword evidence="4" id="KW-1185">Reference proteome</keyword>
<dbReference type="SUPFAM" id="SSF53335">
    <property type="entry name" value="S-adenosyl-L-methionine-dependent methyltransferases"/>
    <property type="match status" value="1"/>
</dbReference>
<keyword evidence="2" id="KW-0808">Transferase</keyword>
<dbReference type="HOGENOM" id="CLU_046586_0_3_5"/>
<dbReference type="eggNOG" id="COG0500">
    <property type="taxonomic scope" value="Bacteria"/>
</dbReference>
<dbReference type="Proteomes" id="UP000004728">
    <property type="component" value="Unassembled WGS sequence"/>
</dbReference>
<sequence length="271" mass="29001">MSETAPPAQPPEIFSPKRRLAARRRMRILQQAPDAARFMLDDMVEDVLDRLAFLRHQPRTALIVGDIAGTLSQALQTQGVAVTRADPAPVADETAIDEEHPLPFGEGFDFIASLGTLDTVNDLPGAMIHLRRALAPEGLAIIAMPGAGSLASLREIMLTADGDRPAPRLHPQVDVRAGGQLLQRAGFADPVVDSRSIKASYRTLERLVGDIRAQGLSACLARGGGPLDKAALARAHAAFADKADAETGRVTETFEILTLSGWARALKPPKF</sequence>
<keyword evidence="1" id="KW-0489">Methyltransferase</keyword>
<gene>
    <name evidence="3" type="ORF">Y88_0873</name>
</gene>
<evidence type="ECO:0008006" key="5">
    <source>
        <dbReference type="Google" id="ProtNLM"/>
    </source>
</evidence>
<dbReference type="InterPro" id="IPR029063">
    <property type="entry name" value="SAM-dependent_MTases_sf"/>
</dbReference>
<dbReference type="OrthoDB" id="9793723at2"/>
<protein>
    <recommendedName>
        <fullName evidence="5">Methyltransferase</fullName>
    </recommendedName>
</protein>
<dbReference type="AlphaFoldDB" id="F1Z998"/>
<dbReference type="Gene3D" id="3.40.50.150">
    <property type="entry name" value="Vaccinia Virus protein VP39"/>
    <property type="match status" value="1"/>
</dbReference>
<name>F1Z998_9SPHN</name>
<evidence type="ECO:0000313" key="4">
    <source>
        <dbReference type="Proteomes" id="UP000004728"/>
    </source>
</evidence>
<dbReference type="EMBL" id="AEWJ01000040">
    <property type="protein sequence ID" value="EGD58815.1"/>
    <property type="molecule type" value="Genomic_DNA"/>
</dbReference>
<dbReference type="GO" id="GO:0032259">
    <property type="term" value="P:methylation"/>
    <property type="evidence" value="ECO:0007669"/>
    <property type="project" value="UniProtKB-KW"/>
</dbReference>
<evidence type="ECO:0000256" key="1">
    <source>
        <dbReference type="ARBA" id="ARBA00022603"/>
    </source>
</evidence>
<reference evidence="3 4" key="1">
    <citation type="journal article" date="2012" name="J. Bacteriol.">
        <title>Draft Genome Sequence of Novosphingobium nitrogenifigens Y88T.</title>
        <authorList>
            <person name="Strabala T.J."/>
            <person name="Macdonald L."/>
            <person name="Liu V."/>
            <person name="Smit A.M."/>
        </authorList>
    </citation>
    <scope>NUCLEOTIDE SEQUENCE [LARGE SCALE GENOMIC DNA]</scope>
    <source>
        <strain evidence="3 4">DSM 19370</strain>
    </source>
</reference>
<proteinExistence type="predicted"/>
<dbReference type="PANTHER" id="PTHR13090:SF1">
    <property type="entry name" value="ARGININE-HYDROXYLASE NDUFAF5, MITOCHONDRIAL"/>
    <property type="match status" value="1"/>
</dbReference>
<dbReference type="InParanoid" id="F1Z998"/>
<dbReference type="GO" id="GO:0008168">
    <property type="term" value="F:methyltransferase activity"/>
    <property type="evidence" value="ECO:0007669"/>
    <property type="project" value="UniProtKB-KW"/>
</dbReference>
<dbReference type="Pfam" id="PF13489">
    <property type="entry name" value="Methyltransf_23"/>
    <property type="match status" value="1"/>
</dbReference>
<dbReference type="InterPro" id="IPR050602">
    <property type="entry name" value="Malonyl-ACP_OMT"/>
</dbReference>
<accession>F1Z998</accession>
<evidence type="ECO:0000313" key="3">
    <source>
        <dbReference type="EMBL" id="EGD58815.1"/>
    </source>
</evidence>
<comment type="caution">
    <text evidence="3">The sequence shown here is derived from an EMBL/GenBank/DDBJ whole genome shotgun (WGS) entry which is preliminary data.</text>
</comment>
<evidence type="ECO:0000256" key="2">
    <source>
        <dbReference type="ARBA" id="ARBA00022679"/>
    </source>
</evidence>
<dbReference type="PANTHER" id="PTHR13090">
    <property type="entry name" value="ARGININE-HYDROXYLASE NDUFAF5, MITOCHONDRIAL"/>
    <property type="match status" value="1"/>
</dbReference>
<dbReference type="RefSeq" id="WP_008066145.1">
    <property type="nucleotide sequence ID" value="NZ_AQWK01000001.1"/>
</dbReference>
<dbReference type="STRING" id="983920.Y88_0873"/>
<organism evidence="3 4">
    <name type="scientific">Novosphingobium nitrogenifigens DSM 19370</name>
    <dbReference type="NCBI Taxonomy" id="983920"/>
    <lineage>
        <taxon>Bacteria</taxon>
        <taxon>Pseudomonadati</taxon>
        <taxon>Pseudomonadota</taxon>
        <taxon>Alphaproteobacteria</taxon>
        <taxon>Sphingomonadales</taxon>
        <taxon>Sphingomonadaceae</taxon>
        <taxon>Novosphingobium</taxon>
    </lineage>
</organism>